<proteinExistence type="predicted"/>
<dbReference type="AlphaFoldDB" id="A0A1Y2AY95"/>
<feature type="region of interest" description="Disordered" evidence="1">
    <location>
        <begin position="414"/>
        <end position="435"/>
    </location>
</feature>
<dbReference type="OrthoDB" id="2575002at2759"/>
<gene>
    <name evidence="2" type="ORF">BCR39DRAFT_539795</name>
</gene>
<organism evidence="2 3">
    <name type="scientific">Naematelia encephala</name>
    <dbReference type="NCBI Taxonomy" id="71784"/>
    <lineage>
        <taxon>Eukaryota</taxon>
        <taxon>Fungi</taxon>
        <taxon>Dikarya</taxon>
        <taxon>Basidiomycota</taxon>
        <taxon>Agaricomycotina</taxon>
        <taxon>Tremellomycetes</taxon>
        <taxon>Tremellales</taxon>
        <taxon>Naemateliaceae</taxon>
        <taxon>Naematelia</taxon>
    </lineage>
</organism>
<dbReference type="EMBL" id="MCFC01000043">
    <property type="protein sequence ID" value="ORY26855.1"/>
    <property type="molecule type" value="Genomic_DNA"/>
</dbReference>
<evidence type="ECO:0000313" key="3">
    <source>
        <dbReference type="Proteomes" id="UP000193986"/>
    </source>
</evidence>
<name>A0A1Y2AY95_9TREE</name>
<dbReference type="Proteomes" id="UP000193986">
    <property type="component" value="Unassembled WGS sequence"/>
</dbReference>
<keyword evidence="3" id="KW-1185">Reference proteome</keyword>
<feature type="region of interest" description="Disordered" evidence="1">
    <location>
        <begin position="360"/>
        <end position="391"/>
    </location>
</feature>
<sequence length="600" mass="66875">MSDLFNVRGPFKGPPCSRIVIVIFRLFSLSLCCSTMSSALNLPLISAEMSAWNLPGGDLSLSWKDFEIPLLETQTTASQEERADRQEEVDDCLIRLSQNQTSSPPISAQLNTGTYPHQTLFNPLPWAPQSNMSPKHRRRLSHRLERPTLGSIESIVPHGPKMNFAPSSSVQSPCPELTASSCIHPDAEDSSTNGELGAMSTRPSSFFPHTPTCDRERSPQLVSPHELESFMFVTGFTPKFRKCPGSISCTSSEWSTPEKPIASKVEKREAEEESQNANAYTIPSPKRLTTMVTRAKLELDLEDMQVGYMPDYFDAGAGEDDKAALADGLERSPSPESDHIRGGRLVYSLLKNSASVLPHGLLPSRAEGGRRRQNTHHHASWSPQSNDKPPKEIMESVLLPRFRRTGKVSYTKLDGSQEMASQDYSDNRPRTPECLLSTPLLSASSSSKRKMDDFNYIPPGSMKKNISRSRTHYPKMRRTTANISPITPMKPALSKRHMTSLSSDLSRGGQEPRAMSEDPIAEMESIAPRPENGLRDYSKEEDRIILECWTGEGVLSEDILKLMQEDLVRAGFRARSIPALKWRVRNKLCESFEAKRLAGE</sequence>
<evidence type="ECO:0000313" key="2">
    <source>
        <dbReference type="EMBL" id="ORY26855.1"/>
    </source>
</evidence>
<reference evidence="2 3" key="1">
    <citation type="submission" date="2016-07" db="EMBL/GenBank/DDBJ databases">
        <title>Pervasive Adenine N6-methylation of Active Genes in Fungi.</title>
        <authorList>
            <consortium name="DOE Joint Genome Institute"/>
            <person name="Mondo S.J."/>
            <person name="Dannebaum R.O."/>
            <person name="Kuo R.C."/>
            <person name="Labutti K."/>
            <person name="Haridas S."/>
            <person name="Kuo A."/>
            <person name="Salamov A."/>
            <person name="Ahrendt S.R."/>
            <person name="Lipzen A."/>
            <person name="Sullivan W."/>
            <person name="Andreopoulos W.B."/>
            <person name="Clum A."/>
            <person name="Lindquist E."/>
            <person name="Daum C."/>
            <person name="Ramamoorthy G.K."/>
            <person name="Gryganskyi A."/>
            <person name="Culley D."/>
            <person name="Magnuson J.K."/>
            <person name="James T.Y."/>
            <person name="O'Malley M.A."/>
            <person name="Stajich J.E."/>
            <person name="Spatafora J.W."/>
            <person name="Visel A."/>
            <person name="Grigoriev I.V."/>
        </authorList>
    </citation>
    <scope>NUCLEOTIDE SEQUENCE [LARGE SCALE GENOMIC DNA]</scope>
    <source>
        <strain evidence="2 3">68-887.2</strain>
    </source>
</reference>
<comment type="caution">
    <text evidence="2">The sequence shown here is derived from an EMBL/GenBank/DDBJ whole genome shotgun (WGS) entry which is preliminary data.</text>
</comment>
<dbReference type="InParanoid" id="A0A1Y2AY95"/>
<accession>A0A1Y2AY95</accession>
<evidence type="ECO:0000256" key="1">
    <source>
        <dbReference type="SAM" id="MobiDB-lite"/>
    </source>
</evidence>
<protein>
    <submittedName>
        <fullName evidence="2">Uncharacterized protein</fullName>
    </submittedName>
</protein>